<dbReference type="InterPro" id="IPR014710">
    <property type="entry name" value="RmlC-like_jellyroll"/>
</dbReference>
<dbReference type="PANTHER" id="PTHR24567">
    <property type="entry name" value="CRP FAMILY TRANSCRIPTIONAL REGULATORY PROTEIN"/>
    <property type="match status" value="1"/>
</dbReference>
<feature type="domain" description="HTH crp-type" evidence="6">
    <location>
        <begin position="154"/>
        <end position="227"/>
    </location>
</feature>
<dbReference type="CDD" id="cd00038">
    <property type="entry name" value="CAP_ED"/>
    <property type="match status" value="1"/>
</dbReference>
<dbReference type="AlphaFoldDB" id="A0A557RHC4"/>
<feature type="region of interest" description="Disordered" evidence="4">
    <location>
        <begin position="238"/>
        <end position="269"/>
    </location>
</feature>
<dbReference type="InterPro" id="IPR018335">
    <property type="entry name" value="Tscrpt_reg_HTH_Crp-type_CS"/>
</dbReference>
<dbReference type="SMART" id="SM00419">
    <property type="entry name" value="HTH_CRP"/>
    <property type="match status" value="1"/>
</dbReference>
<dbReference type="SUPFAM" id="SSF51206">
    <property type="entry name" value="cAMP-binding domain-like"/>
    <property type="match status" value="1"/>
</dbReference>
<dbReference type="InterPro" id="IPR012318">
    <property type="entry name" value="HTH_CRP"/>
</dbReference>
<dbReference type="PROSITE" id="PS50042">
    <property type="entry name" value="CNMP_BINDING_3"/>
    <property type="match status" value="1"/>
</dbReference>
<dbReference type="GO" id="GO:0003700">
    <property type="term" value="F:DNA-binding transcription factor activity"/>
    <property type="evidence" value="ECO:0007669"/>
    <property type="project" value="InterPro"/>
</dbReference>
<dbReference type="SMART" id="SM00100">
    <property type="entry name" value="cNMP"/>
    <property type="match status" value="1"/>
</dbReference>
<dbReference type="GO" id="GO:0003677">
    <property type="term" value="F:DNA binding"/>
    <property type="evidence" value="ECO:0007669"/>
    <property type="project" value="UniProtKB-KW"/>
</dbReference>
<evidence type="ECO:0000313" key="7">
    <source>
        <dbReference type="EMBL" id="TVO64580.1"/>
    </source>
</evidence>
<dbReference type="InterPro" id="IPR036390">
    <property type="entry name" value="WH_DNA-bd_sf"/>
</dbReference>
<evidence type="ECO:0000259" key="5">
    <source>
        <dbReference type="PROSITE" id="PS50042"/>
    </source>
</evidence>
<dbReference type="PANTHER" id="PTHR24567:SF75">
    <property type="entry name" value="FUMARATE AND NITRATE REDUCTION REGULATORY PROTEIN"/>
    <property type="match status" value="1"/>
</dbReference>
<feature type="domain" description="Cyclic nucleotide-binding" evidence="5">
    <location>
        <begin position="28"/>
        <end position="94"/>
    </location>
</feature>
<evidence type="ECO:0000313" key="8">
    <source>
        <dbReference type="Proteomes" id="UP000316688"/>
    </source>
</evidence>
<dbReference type="Proteomes" id="UP000316688">
    <property type="component" value="Unassembled WGS sequence"/>
</dbReference>
<dbReference type="SUPFAM" id="SSF46785">
    <property type="entry name" value="Winged helix' DNA-binding domain"/>
    <property type="match status" value="1"/>
</dbReference>
<accession>A0A557RHC4</accession>
<keyword evidence="8" id="KW-1185">Reference proteome</keyword>
<sequence>MDNDNPPSESSPCLVLDAVSPAVLGASVMDRLRQLATQHASVPAGTTLYRQGEPFQAIYAVRVGAVKTVVNDAAGDGQVLSFRLPGEFFGLTAIHAGHYVNTAIALERTAVCSLSFPALSRVADEHPALRRQLMRLMSGVILNEQDAHAALAGHAAPARLAFILLALRRRMPEPEASAETLRLPMSRADLGQSVGLTPETTSRVFGQFRRHGLIHASGRRVRFLDTVRLQAMAASISPAAPSRQVPQNVAGTTSANDGGRCSQAADGGG</sequence>
<organism evidence="7 8">
    <name type="scientific">Spiribacter aquaticus</name>
    <dbReference type="NCBI Taxonomy" id="1935996"/>
    <lineage>
        <taxon>Bacteria</taxon>
        <taxon>Pseudomonadati</taxon>
        <taxon>Pseudomonadota</taxon>
        <taxon>Gammaproteobacteria</taxon>
        <taxon>Chromatiales</taxon>
        <taxon>Ectothiorhodospiraceae</taxon>
        <taxon>Spiribacter</taxon>
    </lineage>
</organism>
<dbReference type="InterPro" id="IPR036388">
    <property type="entry name" value="WH-like_DNA-bd_sf"/>
</dbReference>
<dbReference type="Gene3D" id="1.10.10.10">
    <property type="entry name" value="Winged helix-like DNA-binding domain superfamily/Winged helix DNA-binding domain"/>
    <property type="match status" value="1"/>
</dbReference>
<dbReference type="GO" id="GO:0005829">
    <property type="term" value="C:cytosol"/>
    <property type="evidence" value="ECO:0007669"/>
    <property type="project" value="TreeGrafter"/>
</dbReference>
<evidence type="ECO:0000256" key="2">
    <source>
        <dbReference type="ARBA" id="ARBA00023125"/>
    </source>
</evidence>
<evidence type="ECO:0000259" key="6">
    <source>
        <dbReference type="PROSITE" id="PS51063"/>
    </source>
</evidence>
<keyword evidence="3" id="KW-0804">Transcription</keyword>
<dbReference type="InterPro" id="IPR000595">
    <property type="entry name" value="cNMP-bd_dom"/>
</dbReference>
<keyword evidence="2" id="KW-0238">DNA-binding</keyword>
<dbReference type="EMBL" id="VMKP01000003">
    <property type="protein sequence ID" value="TVO64580.1"/>
    <property type="molecule type" value="Genomic_DNA"/>
</dbReference>
<dbReference type="Pfam" id="PF13545">
    <property type="entry name" value="HTH_Crp_2"/>
    <property type="match status" value="1"/>
</dbReference>
<dbReference type="CDD" id="cd00092">
    <property type="entry name" value="HTH_CRP"/>
    <property type="match status" value="1"/>
</dbReference>
<dbReference type="Pfam" id="PF00027">
    <property type="entry name" value="cNMP_binding"/>
    <property type="match status" value="1"/>
</dbReference>
<protein>
    <submittedName>
        <fullName evidence="7">Cyclic nucleotide-binding domain-containing protein</fullName>
    </submittedName>
</protein>
<dbReference type="InterPro" id="IPR050397">
    <property type="entry name" value="Env_Response_Regulators"/>
</dbReference>
<reference evidence="7 8" key="1">
    <citation type="submission" date="2019-07" db="EMBL/GenBank/DDBJ databases">
        <title>Reclasification of Spiribacter aquaticus.</title>
        <authorList>
            <person name="Leon M.J."/>
            <person name="Sanchez-Porro C."/>
            <person name="Ventosa A."/>
        </authorList>
    </citation>
    <scope>NUCLEOTIDE SEQUENCE [LARGE SCALE GENOMIC DNA]</scope>
    <source>
        <strain evidence="7 8">SP30</strain>
    </source>
</reference>
<proteinExistence type="predicted"/>
<dbReference type="PROSITE" id="PS51063">
    <property type="entry name" value="HTH_CRP_2"/>
    <property type="match status" value="1"/>
</dbReference>
<evidence type="ECO:0000256" key="1">
    <source>
        <dbReference type="ARBA" id="ARBA00023015"/>
    </source>
</evidence>
<dbReference type="PRINTS" id="PR00034">
    <property type="entry name" value="HTHCRP"/>
</dbReference>
<evidence type="ECO:0000256" key="3">
    <source>
        <dbReference type="ARBA" id="ARBA00023163"/>
    </source>
</evidence>
<keyword evidence="1" id="KW-0805">Transcription regulation</keyword>
<dbReference type="InterPro" id="IPR018490">
    <property type="entry name" value="cNMP-bd_dom_sf"/>
</dbReference>
<gene>
    <name evidence="7" type="ORF">FPL11_07990</name>
</gene>
<feature type="compositionally biased region" description="Polar residues" evidence="4">
    <location>
        <begin position="244"/>
        <end position="256"/>
    </location>
</feature>
<dbReference type="Gene3D" id="2.60.120.10">
    <property type="entry name" value="Jelly Rolls"/>
    <property type="match status" value="1"/>
</dbReference>
<comment type="caution">
    <text evidence="7">The sequence shown here is derived from an EMBL/GenBank/DDBJ whole genome shotgun (WGS) entry which is preliminary data.</text>
</comment>
<evidence type="ECO:0000256" key="4">
    <source>
        <dbReference type="SAM" id="MobiDB-lite"/>
    </source>
</evidence>
<dbReference type="PROSITE" id="PS00042">
    <property type="entry name" value="HTH_CRP_1"/>
    <property type="match status" value="1"/>
</dbReference>
<name>A0A557RHC4_9GAMM</name>